<dbReference type="EMBL" id="ML121527">
    <property type="protein sequence ID" value="RPB29564.1"/>
    <property type="molecule type" value="Genomic_DNA"/>
</dbReference>
<dbReference type="Proteomes" id="UP000267821">
    <property type="component" value="Unassembled WGS sequence"/>
</dbReference>
<evidence type="ECO:0000313" key="3">
    <source>
        <dbReference type="EMBL" id="RPB29564.1"/>
    </source>
</evidence>
<dbReference type="STRING" id="1051890.A0A3N4M332"/>
<feature type="compositionally biased region" description="Basic and acidic residues" evidence="2">
    <location>
        <begin position="248"/>
        <end position="269"/>
    </location>
</feature>
<dbReference type="GO" id="GO:0005684">
    <property type="term" value="C:U2-type spliceosomal complex"/>
    <property type="evidence" value="ECO:0007669"/>
    <property type="project" value="TreeGrafter"/>
</dbReference>
<dbReference type="GO" id="GO:0000398">
    <property type="term" value="P:mRNA splicing, via spliceosome"/>
    <property type="evidence" value="ECO:0007669"/>
    <property type="project" value="InterPro"/>
</dbReference>
<gene>
    <name evidence="3" type="ORF">L211DRAFT_832270</name>
</gene>
<dbReference type="GO" id="GO:0071014">
    <property type="term" value="C:post-mRNA release spliceosomal complex"/>
    <property type="evidence" value="ECO:0007669"/>
    <property type="project" value="TreeGrafter"/>
</dbReference>
<feature type="region of interest" description="Disordered" evidence="2">
    <location>
        <begin position="248"/>
        <end position="289"/>
    </location>
</feature>
<dbReference type="InterPro" id="IPR007590">
    <property type="entry name" value="Saf4/Yju2"/>
</dbReference>
<dbReference type="PANTHER" id="PTHR12111:SF2">
    <property type="entry name" value="SPLICING FACTOR YJU2B-RELATED"/>
    <property type="match status" value="1"/>
</dbReference>
<sequence length="396" mass="43999">MQGFNMGRYVPPEHEGVLSGNQLHKKKPPGQHGSTLTVRFEMPFNIVCNHCQGHIAQGVRFNAEKTKVGNYYSTPIWAFKIKHTTCSGVIVIQTDPKNTAYVVTEGGKKQHEGTDEPGAVIKTKSEEEEGVMGKLEKQAENERIKKESGTRIEELWRLQEKQWADPYEHSKKMRKIFRTERNRLQTQAANAAALQDKLSLGIDLLPETEEDAAAAKMIDFGEASAGEDAMEEKVREVLEGRALFDAARERSRDKEKERRERREERERRKTMTKSQIHAEDVRQSLESKLRRNTKARMDPFWSGLAARGGAAGSTGSGGLGVGNGGSSRSVSRDRDGMTPPTVLAGLKRKKPIGEKGRDVGVEVTLSSTTSDTRTIAEPKTMTTTLTLVDYGLSDSD</sequence>
<feature type="compositionally biased region" description="Basic and acidic residues" evidence="2">
    <location>
        <begin position="276"/>
        <end position="289"/>
    </location>
</feature>
<feature type="region of interest" description="Disordered" evidence="2">
    <location>
        <begin position="307"/>
        <end position="343"/>
    </location>
</feature>
<dbReference type="Pfam" id="PF04502">
    <property type="entry name" value="Saf4_Yju2"/>
    <property type="match status" value="1"/>
</dbReference>
<comment type="similarity">
    <text evidence="1">Belongs to the CWC16 family.</text>
</comment>
<feature type="compositionally biased region" description="Gly residues" evidence="2">
    <location>
        <begin position="309"/>
        <end position="325"/>
    </location>
</feature>
<dbReference type="AlphaFoldDB" id="A0A3N4M332"/>
<feature type="region of interest" description="Disordered" evidence="2">
    <location>
        <begin position="11"/>
        <end position="33"/>
    </location>
</feature>
<dbReference type="InParanoid" id="A0A3N4M332"/>
<evidence type="ECO:0000256" key="2">
    <source>
        <dbReference type="SAM" id="MobiDB-lite"/>
    </source>
</evidence>
<name>A0A3N4M332_9PEZI</name>
<evidence type="ECO:0000313" key="4">
    <source>
        <dbReference type="Proteomes" id="UP000267821"/>
    </source>
</evidence>
<dbReference type="OrthoDB" id="360327at2759"/>
<organism evidence="3 4">
    <name type="scientific">Terfezia boudieri ATCC MYA-4762</name>
    <dbReference type="NCBI Taxonomy" id="1051890"/>
    <lineage>
        <taxon>Eukaryota</taxon>
        <taxon>Fungi</taxon>
        <taxon>Dikarya</taxon>
        <taxon>Ascomycota</taxon>
        <taxon>Pezizomycotina</taxon>
        <taxon>Pezizomycetes</taxon>
        <taxon>Pezizales</taxon>
        <taxon>Pezizaceae</taxon>
        <taxon>Terfezia</taxon>
    </lineage>
</organism>
<reference evidence="3 4" key="1">
    <citation type="journal article" date="2018" name="Nat. Ecol. Evol.">
        <title>Pezizomycetes genomes reveal the molecular basis of ectomycorrhizal truffle lifestyle.</title>
        <authorList>
            <person name="Murat C."/>
            <person name="Payen T."/>
            <person name="Noel B."/>
            <person name="Kuo A."/>
            <person name="Morin E."/>
            <person name="Chen J."/>
            <person name="Kohler A."/>
            <person name="Krizsan K."/>
            <person name="Balestrini R."/>
            <person name="Da Silva C."/>
            <person name="Montanini B."/>
            <person name="Hainaut M."/>
            <person name="Levati E."/>
            <person name="Barry K.W."/>
            <person name="Belfiori B."/>
            <person name="Cichocki N."/>
            <person name="Clum A."/>
            <person name="Dockter R.B."/>
            <person name="Fauchery L."/>
            <person name="Guy J."/>
            <person name="Iotti M."/>
            <person name="Le Tacon F."/>
            <person name="Lindquist E.A."/>
            <person name="Lipzen A."/>
            <person name="Malagnac F."/>
            <person name="Mello A."/>
            <person name="Molinier V."/>
            <person name="Miyauchi S."/>
            <person name="Poulain J."/>
            <person name="Riccioni C."/>
            <person name="Rubini A."/>
            <person name="Sitrit Y."/>
            <person name="Splivallo R."/>
            <person name="Traeger S."/>
            <person name="Wang M."/>
            <person name="Zifcakova L."/>
            <person name="Wipf D."/>
            <person name="Zambonelli A."/>
            <person name="Paolocci F."/>
            <person name="Nowrousian M."/>
            <person name="Ottonello S."/>
            <person name="Baldrian P."/>
            <person name="Spatafora J.W."/>
            <person name="Henrissat B."/>
            <person name="Nagy L.G."/>
            <person name="Aury J.M."/>
            <person name="Wincker P."/>
            <person name="Grigoriev I.V."/>
            <person name="Bonfante P."/>
            <person name="Martin F.M."/>
        </authorList>
    </citation>
    <scope>NUCLEOTIDE SEQUENCE [LARGE SCALE GENOMIC DNA]</scope>
    <source>
        <strain evidence="3 4">ATCC MYA-4762</strain>
    </source>
</reference>
<proteinExistence type="inferred from homology"/>
<keyword evidence="4" id="KW-1185">Reference proteome</keyword>
<protein>
    <submittedName>
        <fullName evidence="3">DUF572-domain-containing protein</fullName>
    </submittedName>
</protein>
<accession>A0A3N4M332</accession>
<evidence type="ECO:0000256" key="1">
    <source>
        <dbReference type="ARBA" id="ARBA00005595"/>
    </source>
</evidence>
<dbReference type="PANTHER" id="PTHR12111">
    <property type="entry name" value="SPLICING FACTOR YJU2"/>
    <property type="match status" value="1"/>
</dbReference>